<dbReference type="InterPro" id="IPR015915">
    <property type="entry name" value="Kelch-typ_b-propeller"/>
</dbReference>
<evidence type="ECO:0000259" key="4">
    <source>
        <dbReference type="PROSITE" id="PS50097"/>
    </source>
</evidence>
<organism evidence="5 6">
    <name type="scientific">Anaeramoeba flamelloides</name>
    <dbReference type="NCBI Taxonomy" id="1746091"/>
    <lineage>
        <taxon>Eukaryota</taxon>
        <taxon>Metamonada</taxon>
        <taxon>Anaeramoebidae</taxon>
        <taxon>Anaeramoeba</taxon>
    </lineage>
</organism>
<feature type="region of interest" description="Disordered" evidence="3">
    <location>
        <begin position="227"/>
        <end position="319"/>
    </location>
</feature>
<dbReference type="SUPFAM" id="SSF117281">
    <property type="entry name" value="Kelch motif"/>
    <property type="match status" value="2"/>
</dbReference>
<feature type="compositionally biased region" description="Basic residues" evidence="3">
    <location>
        <begin position="798"/>
        <end position="820"/>
    </location>
</feature>
<dbReference type="GO" id="GO:0005794">
    <property type="term" value="C:Golgi apparatus"/>
    <property type="evidence" value="ECO:0007669"/>
    <property type="project" value="TreeGrafter"/>
</dbReference>
<feature type="compositionally biased region" description="Basic residues" evidence="3">
    <location>
        <begin position="361"/>
        <end position="393"/>
    </location>
</feature>
<dbReference type="Proteomes" id="UP001146793">
    <property type="component" value="Unassembled WGS sequence"/>
</dbReference>
<dbReference type="PANTHER" id="PTHR46376">
    <property type="entry name" value="LEUCINE-ZIPPER-LIKE TRANSCRIPTIONAL REGULATOR 1"/>
    <property type="match status" value="1"/>
</dbReference>
<comment type="caution">
    <text evidence="5">The sequence shown here is derived from an EMBL/GenBank/DDBJ whole genome shotgun (WGS) entry which is preliminary data.</text>
</comment>
<dbReference type="InterPro" id="IPR011333">
    <property type="entry name" value="SKP1/BTB/POZ_sf"/>
</dbReference>
<gene>
    <name evidence="5" type="ORF">M0812_10702</name>
</gene>
<feature type="compositionally biased region" description="Basic and acidic residues" evidence="3">
    <location>
        <begin position="260"/>
        <end position="274"/>
    </location>
</feature>
<feature type="region of interest" description="Disordered" evidence="3">
    <location>
        <begin position="776"/>
        <end position="820"/>
    </location>
</feature>
<feature type="compositionally biased region" description="Basic and acidic residues" evidence="3">
    <location>
        <begin position="300"/>
        <end position="316"/>
    </location>
</feature>
<feature type="compositionally biased region" description="Acidic residues" evidence="3">
    <location>
        <begin position="230"/>
        <end position="246"/>
    </location>
</feature>
<protein>
    <submittedName>
        <fullName evidence="5">Leucine-zipper-like transcriptional regulator</fullName>
    </submittedName>
</protein>
<dbReference type="InterPro" id="IPR051568">
    <property type="entry name" value="LZTR1/Attractin"/>
</dbReference>
<dbReference type="SUPFAM" id="SSF54695">
    <property type="entry name" value="POZ domain"/>
    <property type="match status" value="1"/>
</dbReference>
<feature type="region of interest" description="Disordered" evidence="3">
    <location>
        <begin position="354"/>
        <end position="413"/>
    </location>
</feature>
<keyword evidence="1" id="KW-0880">Kelch repeat</keyword>
<dbReference type="EMBL" id="JANTQA010000023">
    <property type="protein sequence ID" value="KAJ3444841.1"/>
    <property type="molecule type" value="Genomic_DNA"/>
</dbReference>
<proteinExistence type="predicted"/>
<feature type="domain" description="BTB" evidence="4">
    <location>
        <begin position="657"/>
        <end position="723"/>
    </location>
</feature>
<name>A0AAV7ZS68_9EUKA</name>
<evidence type="ECO:0000256" key="2">
    <source>
        <dbReference type="ARBA" id="ARBA00022737"/>
    </source>
</evidence>
<dbReference type="InterPro" id="IPR000210">
    <property type="entry name" value="BTB/POZ_dom"/>
</dbReference>
<dbReference type="Gene3D" id="3.30.710.10">
    <property type="entry name" value="Potassium Channel Kv1.1, Chain A"/>
    <property type="match status" value="1"/>
</dbReference>
<evidence type="ECO:0000313" key="6">
    <source>
        <dbReference type="Proteomes" id="UP001146793"/>
    </source>
</evidence>
<dbReference type="Pfam" id="PF24981">
    <property type="entry name" value="Beta-prop_ATRN-LZTR1"/>
    <property type="match status" value="1"/>
</dbReference>
<dbReference type="PROSITE" id="PS50097">
    <property type="entry name" value="BTB"/>
    <property type="match status" value="1"/>
</dbReference>
<feature type="compositionally biased region" description="Basic and acidic residues" evidence="3">
    <location>
        <begin position="776"/>
        <end position="797"/>
    </location>
</feature>
<dbReference type="SMART" id="SM00225">
    <property type="entry name" value="BTB"/>
    <property type="match status" value="1"/>
</dbReference>
<dbReference type="PANTHER" id="PTHR46376:SF2">
    <property type="entry name" value="DISTRACTED, ISOFORM B"/>
    <property type="match status" value="1"/>
</dbReference>
<sequence length="820" mass="96095">MFFQRKMNLKEYIPECHRTCKKAPVGRSNHGVVSYNGFIYMYGGRTSLQCRENTFYRLNLRTKEWERIFSKDKLVLPKCSAFSLTADRENGKIYLLGGLNNKQTFLKTLYEYDIKGNRWTKKPNSPFAFVDHDSVCYKGKLYVFGGENSNDGRKPSTLFCFDPKFNEWKKLISKSSKRFFKTHISSLNLSIYLDNIVMFGGMGEVGSYNAIYLYNISTNCWTRIKKDSNSDSESESESDSETETEADIGSYTKTSSESETELKQETDRGLEIKLKSQTGSESESDFEIILDSQSELTTNENKERKNSMPTNKEHENQSTQSLVFYSKINSESNSNYDSQSKLSEDLSLEYQAEQELEKEKAKRKRRRKQERQRKRKTQRQRKRKRASERKIQRKQNTLDLIKKQQRQQQKLKAPKIWPEKRMGHVSGIYGNKLFVLTGYSPIEFKYLEDCWVFDLVSKTWKEIQLPSSQQSQLQRIFNKRKVGGQKNIAKPKRGARPFKGRIRSKLVFEKDSFWIVGGYTNHYTMDVWELEILKNEFETDMKNFLHNDFLADYKIISKTGTEYPIHSSLIQARLKKIKIGSIVKALSQQRDSIISNFLLFLYTGSIDFDTIKNSKEIKKLEKMFGNFGLPLWENYSDKAPNKLSQDIGELLKTKKGKDFTIYVDKKPIHVHKQILCSRSELYRGMFECVSECNGRVRDYSRKSFHAVQALITFIYTGKTEHITPYLALELLDAVGYYGMNENSILKKFTKKSSQKLSKWKIRKFYKNQKKLELKKEKSNQNNAKEKQNKKILKMADLKKKKRQKSHKILKKKKNNFVKIN</sequence>
<evidence type="ECO:0000256" key="1">
    <source>
        <dbReference type="ARBA" id="ARBA00022441"/>
    </source>
</evidence>
<evidence type="ECO:0000313" key="5">
    <source>
        <dbReference type="EMBL" id="KAJ3444841.1"/>
    </source>
</evidence>
<dbReference type="Gene3D" id="2.120.10.80">
    <property type="entry name" value="Kelch-type beta propeller"/>
    <property type="match status" value="2"/>
</dbReference>
<accession>A0AAV7ZS68</accession>
<keyword evidence="2" id="KW-0677">Repeat</keyword>
<dbReference type="InterPro" id="IPR056737">
    <property type="entry name" value="Beta-prop_ATRN-MKLN-like"/>
</dbReference>
<dbReference type="Pfam" id="PF00651">
    <property type="entry name" value="BTB"/>
    <property type="match status" value="1"/>
</dbReference>
<reference evidence="5" key="1">
    <citation type="submission" date="2022-08" db="EMBL/GenBank/DDBJ databases">
        <title>Novel sulphate-reducing endosymbionts in the free-living metamonad Anaeramoeba.</title>
        <authorList>
            <person name="Jerlstrom-Hultqvist J."/>
            <person name="Cepicka I."/>
            <person name="Gallot-Lavallee L."/>
            <person name="Salas-Leiva D."/>
            <person name="Curtis B.A."/>
            <person name="Zahonova K."/>
            <person name="Pipaliya S."/>
            <person name="Dacks J."/>
            <person name="Roger A.J."/>
        </authorList>
    </citation>
    <scope>NUCLEOTIDE SEQUENCE</scope>
    <source>
        <strain evidence="5">Busselton2</strain>
    </source>
</reference>
<dbReference type="AlphaFoldDB" id="A0AAV7ZS68"/>
<evidence type="ECO:0000256" key="3">
    <source>
        <dbReference type="SAM" id="MobiDB-lite"/>
    </source>
</evidence>
<dbReference type="CDD" id="cd18186">
    <property type="entry name" value="BTB_POZ_ZBTB_KLHL-like"/>
    <property type="match status" value="1"/>
</dbReference>